<dbReference type="PANTHER" id="PTHR21087:SF16">
    <property type="entry name" value="SHIKIMATE KINASE 1, CHLOROPLASTIC"/>
    <property type="match status" value="1"/>
</dbReference>
<dbReference type="GO" id="GO:0008652">
    <property type="term" value="P:amino acid biosynthetic process"/>
    <property type="evidence" value="ECO:0007669"/>
    <property type="project" value="UniProtKB-KW"/>
</dbReference>
<comment type="subunit">
    <text evidence="7">Monomer.</text>
</comment>
<dbReference type="GO" id="GO:0000287">
    <property type="term" value="F:magnesium ion binding"/>
    <property type="evidence" value="ECO:0007669"/>
    <property type="project" value="UniProtKB-UniRule"/>
</dbReference>
<dbReference type="InterPro" id="IPR000623">
    <property type="entry name" value="Shikimate_kinase/TSH1"/>
</dbReference>
<evidence type="ECO:0000256" key="5">
    <source>
        <dbReference type="ARBA" id="ARBA00022840"/>
    </source>
</evidence>
<dbReference type="PANTHER" id="PTHR21087">
    <property type="entry name" value="SHIKIMATE KINASE"/>
    <property type="match status" value="1"/>
</dbReference>
<keyword evidence="2 7" id="KW-0808">Transferase</keyword>
<dbReference type="GO" id="GO:0009423">
    <property type="term" value="P:chorismate biosynthetic process"/>
    <property type="evidence" value="ECO:0007669"/>
    <property type="project" value="UniProtKB-UniRule"/>
</dbReference>
<keyword evidence="7" id="KW-0963">Cytoplasm</keyword>
<evidence type="ECO:0000256" key="3">
    <source>
        <dbReference type="ARBA" id="ARBA00022741"/>
    </source>
</evidence>
<dbReference type="EC" id="2.7.1.71" evidence="7"/>
<dbReference type="Proteomes" id="UP000733611">
    <property type="component" value="Unassembled WGS sequence"/>
</dbReference>
<feature type="binding site" evidence="7">
    <location>
        <position position="39"/>
    </location>
    <ligand>
        <name>substrate</name>
    </ligand>
</feature>
<evidence type="ECO:0000313" key="8">
    <source>
        <dbReference type="EMBL" id="MBU3843457.1"/>
    </source>
</evidence>
<dbReference type="GO" id="GO:0004765">
    <property type="term" value="F:shikimate kinase activity"/>
    <property type="evidence" value="ECO:0007669"/>
    <property type="project" value="UniProtKB-UniRule"/>
</dbReference>
<comment type="cofactor">
    <cofactor evidence="7">
        <name>Mg(2+)</name>
        <dbReference type="ChEBI" id="CHEBI:18420"/>
    </cofactor>
    <text evidence="7">Binds 1 Mg(2+) ion per subunit.</text>
</comment>
<dbReference type="InterPro" id="IPR027417">
    <property type="entry name" value="P-loop_NTPase"/>
</dbReference>
<evidence type="ECO:0000256" key="6">
    <source>
        <dbReference type="ARBA" id="ARBA00023141"/>
    </source>
</evidence>
<feature type="binding site" evidence="7">
    <location>
        <begin position="17"/>
        <end position="22"/>
    </location>
    <ligand>
        <name>ATP</name>
        <dbReference type="ChEBI" id="CHEBI:30616"/>
    </ligand>
</feature>
<comment type="pathway">
    <text evidence="7">Metabolic intermediate biosynthesis; chorismate biosynthesis; chorismate from D-erythrose 4-phosphate and phosphoenolpyruvate: step 5/7.</text>
</comment>
<reference evidence="8" key="1">
    <citation type="journal article" date="2021" name="PeerJ">
        <title>Extensive microbial diversity within the chicken gut microbiome revealed by metagenomics and culture.</title>
        <authorList>
            <person name="Gilroy R."/>
            <person name="Ravi A."/>
            <person name="Getino M."/>
            <person name="Pursley I."/>
            <person name="Horton D.L."/>
            <person name="Alikhan N.F."/>
            <person name="Baker D."/>
            <person name="Gharbi K."/>
            <person name="Hall N."/>
            <person name="Watson M."/>
            <person name="Adriaenssens E.M."/>
            <person name="Foster-Nyarko E."/>
            <person name="Jarju S."/>
            <person name="Secka A."/>
            <person name="Antonio M."/>
            <person name="Oren A."/>
            <person name="Chaudhuri R.R."/>
            <person name="La Ragione R."/>
            <person name="Hildebrand F."/>
            <person name="Pallen M.J."/>
        </authorList>
    </citation>
    <scope>NUCLEOTIDE SEQUENCE</scope>
    <source>
        <strain evidence="8">378</strain>
    </source>
</reference>
<keyword evidence="4 7" id="KW-0418">Kinase</keyword>
<keyword evidence="5 7" id="KW-0067">ATP-binding</keyword>
<comment type="catalytic activity">
    <reaction evidence="7">
        <text>shikimate + ATP = 3-phosphoshikimate + ADP + H(+)</text>
        <dbReference type="Rhea" id="RHEA:13121"/>
        <dbReference type="ChEBI" id="CHEBI:15378"/>
        <dbReference type="ChEBI" id="CHEBI:30616"/>
        <dbReference type="ChEBI" id="CHEBI:36208"/>
        <dbReference type="ChEBI" id="CHEBI:145989"/>
        <dbReference type="ChEBI" id="CHEBI:456216"/>
        <dbReference type="EC" id="2.7.1.71"/>
    </reaction>
</comment>
<dbReference type="SUPFAM" id="SSF52540">
    <property type="entry name" value="P-loop containing nucleoside triphosphate hydrolases"/>
    <property type="match status" value="1"/>
</dbReference>
<dbReference type="PRINTS" id="PR01100">
    <property type="entry name" value="SHIKIMTKNASE"/>
</dbReference>
<dbReference type="HAMAP" id="MF_00109">
    <property type="entry name" value="Shikimate_kinase"/>
    <property type="match status" value="1"/>
</dbReference>
<feature type="binding site" evidence="7">
    <location>
        <position position="141"/>
    </location>
    <ligand>
        <name>ATP</name>
        <dbReference type="ChEBI" id="CHEBI:30616"/>
    </ligand>
</feature>
<dbReference type="Gene3D" id="3.40.50.300">
    <property type="entry name" value="P-loop containing nucleotide triphosphate hydrolases"/>
    <property type="match status" value="1"/>
</dbReference>
<dbReference type="Pfam" id="PF01202">
    <property type="entry name" value="SKI"/>
    <property type="match status" value="2"/>
</dbReference>
<gene>
    <name evidence="7" type="primary">aroK</name>
    <name evidence="8" type="ORF">H9847_01075</name>
</gene>
<keyword evidence="3 7" id="KW-0547">Nucleotide-binding</keyword>
<keyword evidence="7" id="KW-0479">Metal-binding</keyword>
<evidence type="ECO:0000256" key="2">
    <source>
        <dbReference type="ARBA" id="ARBA00022679"/>
    </source>
</evidence>
<comment type="similarity">
    <text evidence="7">Belongs to the shikimate kinase family.</text>
</comment>
<keyword evidence="1 7" id="KW-0028">Amino-acid biosynthesis</keyword>
<dbReference type="GO" id="GO:0009073">
    <property type="term" value="P:aromatic amino acid family biosynthetic process"/>
    <property type="evidence" value="ECO:0007669"/>
    <property type="project" value="UniProtKB-KW"/>
</dbReference>
<feature type="binding site" evidence="7">
    <location>
        <position position="103"/>
    </location>
    <ligand>
        <name>substrate</name>
    </ligand>
</feature>
<accession>A0A948TER7</accession>
<comment type="subcellular location">
    <subcellularLocation>
        <location evidence="7">Cytoplasm</location>
    </subcellularLocation>
</comment>
<dbReference type="GO" id="GO:0005524">
    <property type="term" value="F:ATP binding"/>
    <property type="evidence" value="ECO:0007669"/>
    <property type="project" value="UniProtKB-UniRule"/>
</dbReference>
<organism evidence="8 9">
    <name type="scientific">Candidatus Anaerobiospirillum pullicola</name>
    <dbReference type="NCBI Taxonomy" id="2838451"/>
    <lineage>
        <taxon>Bacteria</taxon>
        <taxon>Pseudomonadati</taxon>
        <taxon>Pseudomonadota</taxon>
        <taxon>Gammaproteobacteria</taxon>
        <taxon>Aeromonadales</taxon>
        <taxon>Succinivibrionaceae</taxon>
        <taxon>Anaerobiospirillum</taxon>
    </lineage>
</organism>
<proteinExistence type="inferred from homology"/>
<dbReference type="EMBL" id="JAHLFE010000017">
    <property type="protein sequence ID" value="MBU3843457.1"/>
    <property type="molecule type" value="Genomic_DNA"/>
</dbReference>
<dbReference type="InterPro" id="IPR031322">
    <property type="entry name" value="Shikimate/glucono_kinase"/>
</dbReference>
<keyword evidence="6 7" id="KW-0057">Aromatic amino acid biosynthesis</keyword>
<dbReference type="GO" id="GO:0005829">
    <property type="term" value="C:cytosol"/>
    <property type="evidence" value="ECO:0007669"/>
    <property type="project" value="TreeGrafter"/>
</dbReference>
<protein>
    <recommendedName>
        <fullName evidence="7">Shikimate kinase</fullName>
        <shortName evidence="7">SK</shortName>
        <ecNumber evidence="7">2.7.1.71</ecNumber>
    </recommendedName>
</protein>
<dbReference type="AlphaFoldDB" id="A0A948TER7"/>
<feature type="binding site" evidence="7">
    <location>
        <position position="21"/>
    </location>
    <ligand>
        <name>Mg(2+)</name>
        <dbReference type="ChEBI" id="CHEBI:18420"/>
    </ligand>
</feature>
<comment type="caution">
    <text evidence="8">The sequence shown here is derived from an EMBL/GenBank/DDBJ whole genome shotgun (WGS) entry which is preliminary data.</text>
</comment>
<evidence type="ECO:0000256" key="7">
    <source>
        <dbReference type="HAMAP-Rule" id="MF_00109"/>
    </source>
</evidence>
<evidence type="ECO:0000256" key="1">
    <source>
        <dbReference type="ARBA" id="ARBA00022605"/>
    </source>
</evidence>
<evidence type="ECO:0000313" key="9">
    <source>
        <dbReference type="Proteomes" id="UP000733611"/>
    </source>
</evidence>
<feature type="binding site" evidence="7">
    <location>
        <position position="63"/>
    </location>
    <ligand>
        <name>substrate</name>
    </ligand>
</feature>
<dbReference type="CDD" id="cd00464">
    <property type="entry name" value="SK"/>
    <property type="match status" value="1"/>
</dbReference>
<reference evidence="8" key="2">
    <citation type="submission" date="2021-04" db="EMBL/GenBank/DDBJ databases">
        <authorList>
            <person name="Gilroy R."/>
        </authorList>
    </citation>
    <scope>NUCLEOTIDE SEQUENCE</scope>
    <source>
        <strain evidence="8">378</strain>
    </source>
</reference>
<name>A0A948TER7_9GAMM</name>
<feature type="binding site" evidence="7">
    <location>
        <position position="160"/>
    </location>
    <ligand>
        <name>substrate</name>
    </ligand>
</feature>
<comment type="caution">
    <text evidence="7">Lacks conserved residue(s) required for the propagation of feature annotation.</text>
</comment>
<evidence type="ECO:0000256" key="4">
    <source>
        <dbReference type="ARBA" id="ARBA00022777"/>
    </source>
</evidence>
<sequence>MQELPATAPVFLVGPMGAGKTTIGKALASALGRSFLDHDDLIVNLMHMSIPDIFAQYGEPFFRDLEHDCLRLLLTGDFSRFSREQLYAAIGSDKLPAVIAGGGGIAMRADNRALIKEHAQCLYLHIDVEVQYQRVKDDTNRPMIYVDDIKGRLSELFTKRDPQWREIAHAIIEADDSIAHIVQKCQVALALK</sequence>
<comment type="function">
    <text evidence="7">Catalyzes the specific phosphorylation of the 3-hydroxyl group of shikimic acid using ATP as a cosubstrate.</text>
</comment>
<keyword evidence="7" id="KW-0460">Magnesium</keyword>